<gene>
    <name evidence="2" type="ORF">NB703_001187</name>
</gene>
<dbReference type="EMBL" id="JANFVX010000003">
    <property type="protein sequence ID" value="MCW0343094.1"/>
    <property type="molecule type" value="Genomic_DNA"/>
</dbReference>
<reference evidence="2" key="1">
    <citation type="submission" date="2022-06" db="EMBL/GenBank/DDBJ databases">
        <title>Dynamics of rice microbiomes reveals core vertical transmitted seed endophytes.</title>
        <authorList>
            <person name="Liao K."/>
            <person name="Zhang X."/>
        </authorList>
    </citation>
    <scope>NUCLEOTIDE SEQUENCE</scope>
    <source>
        <strain evidence="2">JT1-17</strain>
    </source>
</reference>
<dbReference type="Proteomes" id="UP001208888">
    <property type="component" value="Unassembled WGS sequence"/>
</dbReference>
<name>A0AAJ1FQG8_PANAN</name>
<feature type="transmembrane region" description="Helical" evidence="1">
    <location>
        <begin position="7"/>
        <end position="32"/>
    </location>
</feature>
<protein>
    <submittedName>
        <fullName evidence="2">Uncharacterized protein</fullName>
    </submittedName>
</protein>
<accession>A0AAJ1FQG8</accession>
<dbReference type="AlphaFoldDB" id="A0AAJ1FQG8"/>
<organism evidence="2 3">
    <name type="scientific">Pantoea ananas</name>
    <name type="common">Erwinia uredovora</name>
    <dbReference type="NCBI Taxonomy" id="553"/>
    <lineage>
        <taxon>Bacteria</taxon>
        <taxon>Pseudomonadati</taxon>
        <taxon>Pseudomonadota</taxon>
        <taxon>Gammaproteobacteria</taxon>
        <taxon>Enterobacterales</taxon>
        <taxon>Erwiniaceae</taxon>
        <taxon>Pantoea</taxon>
    </lineage>
</organism>
<proteinExistence type="predicted"/>
<keyword evidence="1" id="KW-0812">Transmembrane</keyword>
<evidence type="ECO:0000256" key="1">
    <source>
        <dbReference type="SAM" id="Phobius"/>
    </source>
</evidence>
<evidence type="ECO:0000313" key="2">
    <source>
        <dbReference type="EMBL" id="MCW0343094.1"/>
    </source>
</evidence>
<keyword evidence="1" id="KW-1133">Transmembrane helix</keyword>
<sequence>MLNGDSVLFSSCASDWIASIPFLAGILGVLVGGRLSNNLVRWSVSAITAHKVLIVSGAALAACFVAPIPFILTVAAVQIQGALRHRCGKDSVQSLRHSRSQAFLT</sequence>
<feature type="transmembrane region" description="Helical" evidence="1">
    <location>
        <begin position="52"/>
        <end position="77"/>
    </location>
</feature>
<comment type="caution">
    <text evidence="2">The sequence shown here is derived from an EMBL/GenBank/DDBJ whole genome shotgun (WGS) entry which is preliminary data.</text>
</comment>
<keyword evidence="1" id="KW-0472">Membrane</keyword>
<evidence type="ECO:0000313" key="3">
    <source>
        <dbReference type="Proteomes" id="UP001208888"/>
    </source>
</evidence>